<gene>
    <name evidence="3" type="ORF">A1Q2_05240</name>
</gene>
<organism evidence="3 4">
    <name type="scientific">Trichosporon asahii var. asahii (strain CBS 8904)</name>
    <name type="common">Yeast</name>
    <dbReference type="NCBI Taxonomy" id="1220162"/>
    <lineage>
        <taxon>Eukaryota</taxon>
        <taxon>Fungi</taxon>
        <taxon>Dikarya</taxon>
        <taxon>Basidiomycota</taxon>
        <taxon>Agaricomycotina</taxon>
        <taxon>Tremellomycetes</taxon>
        <taxon>Trichosporonales</taxon>
        <taxon>Trichosporonaceae</taxon>
        <taxon>Trichosporon</taxon>
    </lineage>
</organism>
<evidence type="ECO:0000313" key="4">
    <source>
        <dbReference type="Proteomes" id="UP000006757"/>
    </source>
</evidence>
<dbReference type="eggNOG" id="KOG1947">
    <property type="taxonomic scope" value="Eukaryota"/>
</dbReference>
<dbReference type="SMART" id="SM00367">
    <property type="entry name" value="LRR_CC"/>
    <property type="match status" value="6"/>
</dbReference>
<evidence type="ECO:0000259" key="2">
    <source>
        <dbReference type="Pfam" id="PF23550"/>
    </source>
</evidence>
<dbReference type="Gene3D" id="3.80.10.10">
    <property type="entry name" value="Ribonuclease Inhibitor"/>
    <property type="match status" value="1"/>
</dbReference>
<dbReference type="InterPro" id="IPR032675">
    <property type="entry name" value="LRR_dom_sf"/>
</dbReference>
<dbReference type="FunCoup" id="K1VUF6">
    <property type="interactions" value="149"/>
</dbReference>
<evidence type="ECO:0000313" key="3">
    <source>
        <dbReference type="EMBL" id="EKD00403.1"/>
    </source>
</evidence>
<dbReference type="AlphaFoldDB" id="K1VUF6"/>
<keyword evidence="4" id="KW-1185">Reference proteome</keyword>
<dbReference type="InterPro" id="IPR001611">
    <property type="entry name" value="Leu-rich_rpt"/>
</dbReference>
<dbReference type="InterPro" id="IPR056451">
    <property type="entry name" value="Znf_Tbcl_Rhp7"/>
</dbReference>
<dbReference type="PANTHER" id="PTHR13318">
    <property type="entry name" value="PARTNER OF PAIRED, ISOFORM B-RELATED"/>
    <property type="match status" value="1"/>
</dbReference>
<dbReference type="Pfam" id="PF13516">
    <property type="entry name" value="LRR_6"/>
    <property type="match status" value="1"/>
</dbReference>
<accession>K1VUF6</accession>
<dbReference type="InterPro" id="IPR006553">
    <property type="entry name" value="Leu-rich_rpt_Cys-con_subtyp"/>
</dbReference>
<feature type="compositionally biased region" description="Low complexity" evidence="1">
    <location>
        <begin position="28"/>
        <end position="45"/>
    </location>
</feature>
<dbReference type="GO" id="GO:0019005">
    <property type="term" value="C:SCF ubiquitin ligase complex"/>
    <property type="evidence" value="ECO:0007669"/>
    <property type="project" value="TreeGrafter"/>
</dbReference>
<dbReference type="OMA" id="MCGQLNN"/>
<protein>
    <submittedName>
        <fullName evidence="3">DNA dependent ATPase</fullName>
    </submittedName>
</protein>
<proteinExistence type="predicted"/>
<feature type="region of interest" description="Disordered" evidence="1">
    <location>
        <begin position="1"/>
        <end position="103"/>
    </location>
</feature>
<comment type="caution">
    <text evidence="3">The sequence shown here is derived from an EMBL/GenBank/DDBJ whole genome shotgun (WGS) entry which is preliminary data.</text>
</comment>
<dbReference type="Pfam" id="PF23550">
    <property type="entry name" value="zf_Tbcl_Rhp7"/>
    <property type="match status" value="1"/>
</dbReference>
<reference evidence="3 4" key="1">
    <citation type="journal article" date="2012" name="Eukaryot. Cell">
        <title>Genome sequence of the Trichosporon asahii environmental strain CBS 8904.</title>
        <authorList>
            <person name="Yang R.Y."/>
            <person name="Li H.T."/>
            <person name="Zhu H."/>
            <person name="Zhou G.P."/>
            <person name="Wang M."/>
            <person name="Wang L."/>
        </authorList>
    </citation>
    <scope>NUCLEOTIDE SEQUENCE [LARGE SCALE GENOMIC DNA]</scope>
    <source>
        <strain evidence="3 4">CBS 8904</strain>
    </source>
</reference>
<dbReference type="STRING" id="1220162.K1VUF6"/>
<dbReference type="SUPFAM" id="SSF52047">
    <property type="entry name" value="RNI-like"/>
    <property type="match status" value="1"/>
</dbReference>
<dbReference type="InParanoid" id="K1VUF6"/>
<dbReference type="Proteomes" id="UP000006757">
    <property type="component" value="Unassembled WGS sequence"/>
</dbReference>
<dbReference type="GO" id="GO:0031146">
    <property type="term" value="P:SCF-dependent proteasomal ubiquitin-dependent protein catabolic process"/>
    <property type="evidence" value="ECO:0007669"/>
    <property type="project" value="TreeGrafter"/>
</dbReference>
<feature type="domain" description="DNA repair protein rhp7 treble clef" evidence="2">
    <location>
        <begin position="106"/>
        <end position="145"/>
    </location>
</feature>
<feature type="compositionally biased region" description="Basic and acidic residues" evidence="1">
    <location>
        <begin position="7"/>
        <end position="17"/>
    </location>
</feature>
<evidence type="ECO:0000256" key="1">
    <source>
        <dbReference type="SAM" id="MobiDB-lite"/>
    </source>
</evidence>
<dbReference type="EMBL" id="AMBO01000341">
    <property type="protein sequence ID" value="EKD00403.1"/>
    <property type="molecule type" value="Genomic_DNA"/>
</dbReference>
<dbReference type="OrthoDB" id="421226at2759"/>
<dbReference type="HOGENOM" id="CLU_006598_2_0_1"/>
<sequence length="561" mass="62384">MPPRSRRRDDGTVRDSTRFNQNPYASVPADNAGGAENAEAGPSGSNELTLPADEEEEEARPTKRARAASIDSDDLDADGPESAGAIEEPSPARRGPQVRPQPLKGIGEFMNCGECGKKFTVTAYTKEHPQHKQTWLCFTCCPKLGIDAYAKAKKPRKAPAKKDARQKIVHYEVVKGAPALADLCIGYIEEVDALGDIGAINLDKVCKIICKSRRLTPDTAKLLYSVDRTELAMYDCTSEFHHSRFQLTSDLVHDSYKAMARLCPHLESLRLLYCGQMQTDTLKDWAESMRDLRELELYAPFLVRQEGWEAFFRARGPQLKKFLLTQSPRFDEDTLDVLVSSAPNLKALRLSEIGKLNSEWLPTIAELKNLEYLDLSSPGTPLSDDAVAELLSAVGGKLTKLDLSSNPELSDEVLDAIAKYCPRLTHLSLHHVDLSDEGLVRFFRALKAKKRPGLIELDLEKGHDLQSLDDLIAHSGQTLKTLSLCGWRGAEREQLSRLGECKSLEFLDISWCRNTNDFTVKDILDGCDAIKEVRVWGCNLLTDNVPRKKGVRVVGVETHAI</sequence>
<name>K1VUF6_TRIAC</name>